<dbReference type="EMBL" id="BNAS01000007">
    <property type="protein sequence ID" value="GHH78552.1"/>
    <property type="molecule type" value="Genomic_DNA"/>
</dbReference>
<dbReference type="PANTHER" id="PTHR35802:SF1">
    <property type="entry name" value="PROTEASE SYNTHASE AND SPORULATION PROTEIN PAI 2"/>
    <property type="match status" value="1"/>
</dbReference>
<evidence type="ECO:0000313" key="2">
    <source>
        <dbReference type="Proteomes" id="UP000627369"/>
    </source>
</evidence>
<dbReference type="Gene3D" id="2.30.110.10">
    <property type="entry name" value="Electron Transport, Fmn-binding Protein, Chain A"/>
    <property type="match status" value="1"/>
</dbReference>
<name>A0A919KZP4_9MICO</name>
<evidence type="ECO:0000313" key="1">
    <source>
        <dbReference type="EMBL" id="GHH78552.1"/>
    </source>
</evidence>
<comment type="caution">
    <text evidence="1">The sequence shown here is derived from an EMBL/GenBank/DDBJ whole genome shotgun (WGS) entry which is preliminary data.</text>
</comment>
<dbReference type="Proteomes" id="UP000627369">
    <property type="component" value="Unassembled WGS sequence"/>
</dbReference>
<reference evidence="1" key="1">
    <citation type="journal article" date="2014" name="Int. J. Syst. Evol. Microbiol.">
        <title>Complete genome sequence of Corynebacterium casei LMG S-19264T (=DSM 44701T), isolated from a smear-ripened cheese.</title>
        <authorList>
            <consortium name="US DOE Joint Genome Institute (JGI-PGF)"/>
            <person name="Walter F."/>
            <person name="Albersmeier A."/>
            <person name="Kalinowski J."/>
            <person name="Ruckert C."/>
        </authorList>
    </citation>
    <scope>NUCLEOTIDE SEQUENCE</scope>
    <source>
        <strain evidence="1">CGMCC 4.7398</strain>
    </source>
</reference>
<dbReference type="InterPro" id="IPR012349">
    <property type="entry name" value="Split_barrel_FMN-bd"/>
</dbReference>
<dbReference type="PANTHER" id="PTHR35802">
    <property type="entry name" value="PROTEASE SYNTHASE AND SPORULATION PROTEIN PAI 2"/>
    <property type="match status" value="1"/>
</dbReference>
<gene>
    <name evidence="1" type="ORF">GCM10017772_42200</name>
</gene>
<keyword evidence="2" id="KW-1185">Reference proteome</keyword>
<dbReference type="AlphaFoldDB" id="A0A919KZP4"/>
<reference evidence="1" key="2">
    <citation type="submission" date="2020-09" db="EMBL/GenBank/DDBJ databases">
        <authorList>
            <person name="Sun Q."/>
            <person name="Zhou Y."/>
        </authorList>
    </citation>
    <scope>NUCLEOTIDE SEQUENCE</scope>
    <source>
        <strain evidence="1">CGMCC 4.7398</strain>
    </source>
</reference>
<organism evidence="1 2">
    <name type="scientific">Promicromonospora soli</name>
    <dbReference type="NCBI Taxonomy" id="2035533"/>
    <lineage>
        <taxon>Bacteria</taxon>
        <taxon>Bacillati</taxon>
        <taxon>Actinomycetota</taxon>
        <taxon>Actinomycetes</taxon>
        <taxon>Micrococcales</taxon>
        <taxon>Promicromonosporaceae</taxon>
        <taxon>Promicromonospora</taxon>
    </lineage>
</organism>
<dbReference type="PIRSF" id="PIRSF010372">
    <property type="entry name" value="PaiB"/>
    <property type="match status" value="1"/>
</dbReference>
<proteinExistence type="predicted"/>
<accession>A0A919KZP4</accession>
<dbReference type="InterPro" id="IPR007396">
    <property type="entry name" value="TR_PAI2-type"/>
</dbReference>
<sequence length="238" mass="26108">MIGPARWWFDERVIHTTDYAIEDEARVRDLVRTHGWATLVAVADDGAPIASHLPVLLEETPEGEPMSLLGHVGRPDEVLHRLDSGRESLLIVQGPHGYVSPGWYDMTPAVPTWNYVVVHLYCTVELLGPGESYAILSDTVDRYESVMPDPVRLPQVEEYARRIAKGAAGFRLRVTRWQGKAKLSQDKPRAVAERVVAALESDPHYAQPALAAEMRAELDRRPGSVTGGVTGGLTGGVA</sequence>
<protein>
    <submittedName>
        <fullName evidence="1">Transcriptional regulator</fullName>
    </submittedName>
</protein>
<dbReference type="Pfam" id="PF04299">
    <property type="entry name" value="FMN_bind_2"/>
    <property type="match status" value="1"/>
</dbReference>
<dbReference type="SUPFAM" id="SSF50475">
    <property type="entry name" value="FMN-binding split barrel"/>
    <property type="match status" value="1"/>
</dbReference>